<accession>A0A9Q0HFB5</accession>
<proteinExistence type="predicted"/>
<name>A0A9Q0HFB5_9MAGN</name>
<organism evidence="1 2">
    <name type="scientific">Protea cynaroides</name>
    <dbReference type="NCBI Taxonomy" id="273540"/>
    <lineage>
        <taxon>Eukaryota</taxon>
        <taxon>Viridiplantae</taxon>
        <taxon>Streptophyta</taxon>
        <taxon>Embryophyta</taxon>
        <taxon>Tracheophyta</taxon>
        <taxon>Spermatophyta</taxon>
        <taxon>Magnoliopsida</taxon>
        <taxon>Proteales</taxon>
        <taxon>Proteaceae</taxon>
        <taxon>Protea</taxon>
    </lineage>
</organism>
<reference evidence="1" key="1">
    <citation type="journal article" date="2023" name="Plant J.">
        <title>The genome of the king protea, Protea cynaroides.</title>
        <authorList>
            <person name="Chang J."/>
            <person name="Duong T.A."/>
            <person name="Schoeman C."/>
            <person name="Ma X."/>
            <person name="Roodt D."/>
            <person name="Barker N."/>
            <person name="Li Z."/>
            <person name="Van de Peer Y."/>
            <person name="Mizrachi E."/>
        </authorList>
    </citation>
    <scope>NUCLEOTIDE SEQUENCE</scope>
    <source>
        <tissue evidence="1">Young leaves</tissue>
    </source>
</reference>
<evidence type="ECO:0000313" key="2">
    <source>
        <dbReference type="Proteomes" id="UP001141806"/>
    </source>
</evidence>
<dbReference type="InterPro" id="IPR024489">
    <property type="entry name" value="Organ_specific_prot"/>
</dbReference>
<protein>
    <submittedName>
        <fullName evidence="1">Uncharacterized protein</fullName>
    </submittedName>
</protein>
<dbReference type="PANTHER" id="PTHR33731:SF2">
    <property type="entry name" value="ORGAN-SPECIFIC PROTEIN S2-LIKE"/>
    <property type="match status" value="1"/>
</dbReference>
<gene>
    <name evidence="1" type="ORF">NE237_022528</name>
</gene>
<dbReference type="Pfam" id="PF10950">
    <property type="entry name" value="Organ_specific"/>
    <property type="match status" value="1"/>
</dbReference>
<dbReference type="EMBL" id="JAMYWD010000008">
    <property type="protein sequence ID" value="KAJ4962589.1"/>
    <property type="molecule type" value="Genomic_DNA"/>
</dbReference>
<evidence type="ECO:0000313" key="1">
    <source>
        <dbReference type="EMBL" id="KAJ4962589.1"/>
    </source>
</evidence>
<comment type="caution">
    <text evidence="1">The sequence shown here is derived from an EMBL/GenBank/DDBJ whole genome shotgun (WGS) entry which is preliminary data.</text>
</comment>
<keyword evidence="2" id="KW-1185">Reference proteome</keyword>
<dbReference type="Proteomes" id="UP001141806">
    <property type="component" value="Unassembled WGS sequence"/>
</dbReference>
<dbReference type="AlphaFoldDB" id="A0A9Q0HFB5"/>
<dbReference type="PANTHER" id="PTHR33731">
    <property type="entry name" value="PROTEIN, PUTATIVE-RELATED"/>
    <property type="match status" value="1"/>
</dbReference>
<sequence length="201" mass="23119">MIFERPKVKIFLFDDEKPGFLVIYTYKRTVLVKKVIVDLVILIGQIDKSTRILRHHANGRNQSGAATVGRKIMESVLTLLTLSSILLFTSSVDARKGPAEYWKDVMKDQPMPEAIQGLLYSKPGSLSPLENQKQEEYHSDSYIQTNSIIYHGLGEQKVEKNLMEDSELNRSNSSLHIRQEEKNLFRRRFNQGLTSQFTMNN</sequence>
<dbReference type="OrthoDB" id="1734141at2759"/>